<dbReference type="Proteomes" id="UP001057402">
    <property type="component" value="Chromosome 7"/>
</dbReference>
<proteinExistence type="predicted"/>
<evidence type="ECO:0000313" key="1">
    <source>
        <dbReference type="EMBL" id="KAI4339026.1"/>
    </source>
</evidence>
<comment type="caution">
    <text evidence="1">The sequence shown here is derived from an EMBL/GenBank/DDBJ whole genome shotgun (WGS) entry which is preliminary data.</text>
</comment>
<reference evidence="2" key="1">
    <citation type="journal article" date="2023" name="Front. Plant Sci.">
        <title>Chromosomal-level genome assembly of Melastoma candidum provides insights into trichome evolution.</title>
        <authorList>
            <person name="Zhong Y."/>
            <person name="Wu W."/>
            <person name="Sun C."/>
            <person name="Zou P."/>
            <person name="Liu Y."/>
            <person name="Dai S."/>
            <person name="Zhou R."/>
        </authorList>
    </citation>
    <scope>NUCLEOTIDE SEQUENCE [LARGE SCALE GENOMIC DNA]</scope>
</reference>
<dbReference type="EMBL" id="CM042886">
    <property type="protein sequence ID" value="KAI4339026.1"/>
    <property type="molecule type" value="Genomic_DNA"/>
</dbReference>
<organism evidence="1 2">
    <name type="scientific">Melastoma candidum</name>
    <dbReference type="NCBI Taxonomy" id="119954"/>
    <lineage>
        <taxon>Eukaryota</taxon>
        <taxon>Viridiplantae</taxon>
        <taxon>Streptophyta</taxon>
        <taxon>Embryophyta</taxon>
        <taxon>Tracheophyta</taxon>
        <taxon>Spermatophyta</taxon>
        <taxon>Magnoliopsida</taxon>
        <taxon>eudicotyledons</taxon>
        <taxon>Gunneridae</taxon>
        <taxon>Pentapetalae</taxon>
        <taxon>rosids</taxon>
        <taxon>malvids</taxon>
        <taxon>Myrtales</taxon>
        <taxon>Melastomataceae</taxon>
        <taxon>Melastomatoideae</taxon>
        <taxon>Melastomateae</taxon>
        <taxon>Melastoma</taxon>
    </lineage>
</organism>
<keyword evidence="2" id="KW-1185">Reference proteome</keyword>
<gene>
    <name evidence="1" type="ORF">MLD38_024014</name>
</gene>
<sequence length="71" mass="8331">MNPIHEKIPMLIHNGRLMSESSLIVQYIDEVWNHESPLLPSDPYECSPAWFWVDLVDKKKRGTLAKEPRRS</sequence>
<protein>
    <submittedName>
        <fullName evidence="1">Uncharacterized protein</fullName>
    </submittedName>
</protein>
<name>A0ACB9NSP6_9MYRT</name>
<evidence type="ECO:0000313" key="2">
    <source>
        <dbReference type="Proteomes" id="UP001057402"/>
    </source>
</evidence>
<accession>A0ACB9NSP6</accession>